<comment type="caution">
    <text evidence="1">The sequence shown here is derived from an EMBL/GenBank/DDBJ whole genome shotgun (WGS) entry which is preliminary data.</text>
</comment>
<name>A0ABW5TKY5_9ENTE</name>
<accession>A0ABW5TKY5</accession>
<dbReference type="InterPro" id="IPR014975">
    <property type="entry name" value="DUF1836"/>
</dbReference>
<dbReference type="PANTHER" id="PTHR40056:SF1">
    <property type="entry name" value="DUF1836 DOMAIN-CONTAINING PROTEIN"/>
    <property type="match status" value="1"/>
</dbReference>
<dbReference type="Proteomes" id="UP001597427">
    <property type="component" value="Unassembled WGS sequence"/>
</dbReference>
<reference evidence="2" key="1">
    <citation type="journal article" date="2019" name="Int. J. Syst. Evol. Microbiol.">
        <title>The Global Catalogue of Microorganisms (GCM) 10K type strain sequencing project: providing services to taxonomists for standard genome sequencing and annotation.</title>
        <authorList>
            <consortium name="The Broad Institute Genomics Platform"/>
            <consortium name="The Broad Institute Genome Sequencing Center for Infectious Disease"/>
            <person name="Wu L."/>
            <person name="Ma J."/>
        </authorList>
    </citation>
    <scope>NUCLEOTIDE SEQUENCE [LARGE SCALE GENOMIC DNA]</scope>
    <source>
        <strain evidence="2">TISTR 932</strain>
    </source>
</reference>
<evidence type="ECO:0000313" key="1">
    <source>
        <dbReference type="EMBL" id="MFD2729792.1"/>
    </source>
</evidence>
<dbReference type="Pfam" id="PF08876">
    <property type="entry name" value="DUF1836"/>
    <property type="match status" value="1"/>
</dbReference>
<dbReference type="EMBL" id="JBHUMO010000059">
    <property type="protein sequence ID" value="MFD2729792.1"/>
    <property type="molecule type" value="Genomic_DNA"/>
</dbReference>
<proteinExistence type="predicted"/>
<evidence type="ECO:0000313" key="2">
    <source>
        <dbReference type="Proteomes" id="UP001597427"/>
    </source>
</evidence>
<dbReference type="RefSeq" id="WP_379982475.1">
    <property type="nucleotide sequence ID" value="NZ_JBHUMO010000059.1"/>
</dbReference>
<dbReference type="PANTHER" id="PTHR40056">
    <property type="entry name" value="HYPOTHETICAL CYTOSOLIC PROTEIN"/>
    <property type="match status" value="1"/>
</dbReference>
<keyword evidence="2" id="KW-1185">Reference proteome</keyword>
<organism evidence="1 2">
    <name type="scientific">Enterococcus camelliae</name>
    <dbReference type="NCBI Taxonomy" id="453959"/>
    <lineage>
        <taxon>Bacteria</taxon>
        <taxon>Bacillati</taxon>
        <taxon>Bacillota</taxon>
        <taxon>Bacilli</taxon>
        <taxon>Lactobacillales</taxon>
        <taxon>Enterococcaceae</taxon>
        <taxon>Enterococcus</taxon>
    </lineage>
</organism>
<protein>
    <submittedName>
        <fullName evidence="1">DUF1836 domain-containing protein</fullName>
    </submittedName>
</protein>
<sequence length="185" mass="21477">MEQIHEKLLAWADELQSFHLPKWEELPDLELYMDQVLTVIDKYLSPVIQSEKHPLLTAAMVNNYVKLHIIPAPIKKKYNRKHLAFLLAITSLKQVLTINEIRTGILFQGKQVGIRKAYDLFCCEQEEAIHFIKQQIDGPIRLEKQATPLELIAVKAATRSFAEKLLAEKMIELEQQYLEKVEKSE</sequence>
<gene>
    <name evidence="1" type="ORF">ACFSR0_10230</name>
</gene>